<name>A0ABD6C377_9EURY</name>
<dbReference type="PANTHER" id="PTHR10192">
    <property type="entry name" value="MOLYBDOPTERIN BIOSYNTHESIS PROTEIN"/>
    <property type="match status" value="1"/>
</dbReference>
<dbReference type="EMBL" id="JBHUDB010000011">
    <property type="protein sequence ID" value="MFD1571626.1"/>
    <property type="molecule type" value="Genomic_DNA"/>
</dbReference>
<dbReference type="SMART" id="SM00852">
    <property type="entry name" value="MoCF_biosynth"/>
    <property type="match status" value="1"/>
</dbReference>
<evidence type="ECO:0000313" key="4">
    <source>
        <dbReference type="EMBL" id="MFD1571626.1"/>
    </source>
</evidence>
<feature type="region of interest" description="Disordered" evidence="2">
    <location>
        <begin position="1"/>
        <end position="26"/>
    </location>
</feature>
<proteinExistence type="predicted"/>
<dbReference type="Gene3D" id="2.170.190.11">
    <property type="entry name" value="Molybdopterin biosynthesis moea protein, domain 3"/>
    <property type="match status" value="1"/>
</dbReference>
<dbReference type="InterPro" id="IPR008284">
    <property type="entry name" value="MoCF_biosynth_CS"/>
</dbReference>
<dbReference type="Proteomes" id="UP001597185">
    <property type="component" value="Unassembled WGS sequence"/>
</dbReference>
<dbReference type="InterPro" id="IPR005110">
    <property type="entry name" value="MoeA_linker/N"/>
</dbReference>
<evidence type="ECO:0000259" key="3">
    <source>
        <dbReference type="SMART" id="SM00852"/>
    </source>
</evidence>
<dbReference type="CDD" id="cd00887">
    <property type="entry name" value="MoeA"/>
    <property type="match status" value="1"/>
</dbReference>
<reference evidence="4 5" key="1">
    <citation type="journal article" date="2019" name="Int. J. Syst. Evol. Microbiol.">
        <title>The Global Catalogue of Microorganisms (GCM) 10K type strain sequencing project: providing services to taxonomists for standard genome sequencing and annotation.</title>
        <authorList>
            <consortium name="The Broad Institute Genomics Platform"/>
            <consortium name="The Broad Institute Genome Sequencing Center for Infectious Disease"/>
            <person name="Wu L."/>
            <person name="Ma J."/>
        </authorList>
    </citation>
    <scope>NUCLEOTIDE SEQUENCE [LARGE SCALE GENOMIC DNA]</scope>
    <source>
        <strain evidence="4 5">CGMCC 1.12689</strain>
    </source>
</reference>
<dbReference type="PANTHER" id="PTHR10192:SF19">
    <property type="entry name" value="MOLYBDOPTERIN BIOSYNTHESIS PROTEIN MJ0666-RELATED"/>
    <property type="match status" value="1"/>
</dbReference>
<evidence type="ECO:0000256" key="2">
    <source>
        <dbReference type="SAM" id="MobiDB-lite"/>
    </source>
</evidence>
<dbReference type="Gene3D" id="3.90.105.10">
    <property type="entry name" value="Molybdopterin biosynthesis moea protein, domain 2"/>
    <property type="match status" value="1"/>
</dbReference>
<accession>A0ABD6C377</accession>
<dbReference type="Gene3D" id="3.40.980.10">
    <property type="entry name" value="MoaB/Mog-like domain"/>
    <property type="match status" value="1"/>
</dbReference>
<comment type="caution">
    <text evidence="4">The sequence shown here is derived from an EMBL/GenBank/DDBJ whole genome shotgun (WGS) entry which is preliminary data.</text>
</comment>
<dbReference type="InterPro" id="IPR001453">
    <property type="entry name" value="MoaB/Mog_dom"/>
</dbReference>
<dbReference type="SUPFAM" id="SSF63882">
    <property type="entry name" value="MoeA N-terminal region -like"/>
    <property type="match status" value="1"/>
</dbReference>
<organism evidence="4 5">
    <name type="scientific">Halorubrum laminariae</name>
    <dbReference type="NCBI Taxonomy" id="1433523"/>
    <lineage>
        <taxon>Archaea</taxon>
        <taxon>Methanobacteriati</taxon>
        <taxon>Methanobacteriota</taxon>
        <taxon>Stenosarchaea group</taxon>
        <taxon>Halobacteria</taxon>
        <taxon>Halobacteriales</taxon>
        <taxon>Haloferacaceae</taxon>
        <taxon>Halorubrum</taxon>
    </lineage>
</organism>
<dbReference type="RefSeq" id="WP_256417860.1">
    <property type="nucleotide sequence ID" value="NZ_JANHDL010000003.1"/>
</dbReference>
<dbReference type="GO" id="GO:0006777">
    <property type="term" value="P:Mo-molybdopterin cofactor biosynthetic process"/>
    <property type="evidence" value="ECO:0007669"/>
    <property type="project" value="UniProtKB-KW"/>
</dbReference>
<keyword evidence="1" id="KW-0501">Molybdenum cofactor biosynthesis</keyword>
<evidence type="ECO:0000313" key="5">
    <source>
        <dbReference type="Proteomes" id="UP001597185"/>
    </source>
</evidence>
<dbReference type="AlphaFoldDB" id="A0ABD6C377"/>
<sequence>MNSSSGDTDEGDSRDDGHGHGAITPVETAAERVCDLRSAWLDRWGTETVPIDRITGRTLAEPIDAPAAIPERSHATMDGYAFDASGGYPYDLVDREVFPESDPPSLSTGEAVRIFTGAPLPPEANAVLKQEEATVEDGRLDGSPTEPGTYVYERGSNVAAGERLFAAGERLGAKDAILLGDLGVDEVAVTERLSVGLLATGTEIHEGRHADLDSPMLAGLVRGWGHEATYEGTVPDEYERVRDRIAGLAADHDVVMTTGGTSVGDKDYVVRALRELGTVLFHRVALRPGKPIAVATLDERDAVVFAVPGKPVGAHAVTSLVARSFFTGSTALPTVDATMTSDVGIAVPEFTYAVPVTLADGEAVPLGHVASPLAVYDETFDPSVLSSSTRATRADGFVLTESALAAGDEVAVVPYPVVER</sequence>
<protein>
    <submittedName>
        <fullName evidence="4">Molybdopterin molybdotransferase MoeA</fullName>
    </submittedName>
</protein>
<dbReference type="InterPro" id="IPR036425">
    <property type="entry name" value="MoaB/Mog-like_dom_sf"/>
</dbReference>
<dbReference type="SUPFAM" id="SSF53218">
    <property type="entry name" value="Molybdenum cofactor biosynthesis proteins"/>
    <property type="match status" value="1"/>
</dbReference>
<evidence type="ECO:0000256" key="1">
    <source>
        <dbReference type="ARBA" id="ARBA00023150"/>
    </source>
</evidence>
<dbReference type="InterPro" id="IPR038987">
    <property type="entry name" value="MoeA-like"/>
</dbReference>
<feature type="domain" description="MoaB/Mog" evidence="3">
    <location>
        <begin position="196"/>
        <end position="328"/>
    </location>
</feature>
<dbReference type="PROSITE" id="PS01079">
    <property type="entry name" value="MOCF_BIOSYNTHESIS_2"/>
    <property type="match status" value="1"/>
</dbReference>
<gene>
    <name evidence="4" type="ORF">ACFR9T_13710</name>
</gene>
<dbReference type="Pfam" id="PF00994">
    <property type="entry name" value="MoCF_biosynth"/>
    <property type="match status" value="1"/>
</dbReference>
<keyword evidence="5" id="KW-1185">Reference proteome</keyword>
<dbReference type="Pfam" id="PF03453">
    <property type="entry name" value="MoeA_N"/>
    <property type="match status" value="1"/>
</dbReference>
<dbReference type="InterPro" id="IPR036135">
    <property type="entry name" value="MoeA_linker/N_sf"/>
</dbReference>